<accession>A0A9P0LQW9</accession>
<gene>
    <name evidence="1" type="ORF">ACAOBT_LOCUS25101</name>
</gene>
<comment type="caution">
    <text evidence="1">The sequence shown here is derived from an EMBL/GenBank/DDBJ whole genome shotgun (WGS) entry which is preliminary data.</text>
</comment>
<proteinExistence type="predicted"/>
<sequence length="96" mass="10945">MISLRLIEGDRTVYLGVYQSRKLQVQPVQLIVHHKKIRMAILYPELTSAGDGEVVTAIEHILVCEEGNAILEEVAQIIRKSKPDLNYDKIHHDKNT</sequence>
<dbReference type="AlphaFoldDB" id="A0A9P0LQW9"/>
<dbReference type="EMBL" id="CAKOFQ010007374">
    <property type="protein sequence ID" value="CAH1999645.1"/>
    <property type="molecule type" value="Genomic_DNA"/>
</dbReference>
<dbReference type="Proteomes" id="UP001152888">
    <property type="component" value="Unassembled WGS sequence"/>
</dbReference>
<evidence type="ECO:0000313" key="1">
    <source>
        <dbReference type="EMBL" id="CAH1999645.1"/>
    </source>
</evidence>
<name>A0A9P0LQW9_ACAOB</name>
<evidence type="ECO:0000313" key="2">
    <source>
        <dbReference type="Proteomes" id="UP001152888"/>
    </source>
</evidence>
<protein>
    <submittedName>
        <fullName evidence="1">Uncharacterized protein</fullName>
    </submittedName>
</protein>
<organism evidence="1 2">
    <name type="scientific">Acanthoscelides obtectus</name>
    <name type="common">Bean weevil</name>
    <name type="synonym">Bruchus obtectus</name>
    <dbReference type="NCBI Taxonomy" id="200917"/>
    <lineage>
        <taxon>Eukaryota</taxon>
        <taxon>Metazoa</taxon>
        <taxon>Ecdysozoa</taxon>
        <taxon>Arthropoda</taxon>
        <taxon>Hexapoda</taxon>
        <taxon>Insecta</taxon>
        <taxon>Pterygota</taxon>
        <taxon>Neoptera</taxon>
        <taxon>Endopterygota</taxon>
        <taxon>Coleoptera</taxon>
        <taxon>Polyphaga</taxon>
        <taxon>Cucujiformia</taxon>
        <taxon>Chrysomeloidea</taxon>
        <taxon>Chrysomelidae</taxon>
        <taxon>Bruchinae</taxon>
        <taxon>Bruchini</taxon>
        <taxon>Acanthoscelides</taxon>
    </lineage>
</organism>
<keyword evidence="2" id="KW-1185">Reference proteome</keyword>
<dbReference type="OrthoDB" id="64893at2759"/>
<reference evidence="1" key="1">
    <citation type="submission" date="2022-03" db="EMBL/GenBank/DDBJ databases">
        <authorList>
            <person name="Sayadi A."/>
        </authorList>
    </citation>
    <scope>NUCLEOTIDE SEQUENCE</scope>
</reference>